<feature type="domain" description="C2H2-type" evidence="9">
    <location>
        <begin position="31"/>
        <end position="59"/>
    </location>
</feature>
<evidence type="ECO:0000256" key="8">
    <source>
        <dbReference type="SAM" id="MobiDB-lite"/>
    </source>
</evidence>
<dbReference type="SMART" id="SM00355">
    <property type="entry name" value="ZnF_C2H2"/>
    <property type="match status" value="5"/>
</dbReference>
<evidence type="ECO:0000256" key="2">
    <source>
        <dbReference type="ARBA" id="ARBA00022723"/>
    </source>
</evidence>
<feature type="region of interest" description="Disordered" evidence="8">
    <location>
        <begin position="161"/>
        <end position="233"/>
    </location>
</feature>
<dbReference type="InterPro" id="IPR050888">
    <property type="entry name" value="ZnF_C2H2-type_TF"/>
</dbReference>
<dbReference type="InterPro" id="IPR036236">
    <property type="entry name" value="Znf_C2H2_sf"/>
</dbReference>
<dbReference type="SUPFAM" id="SSF57667">
    <property type="entry name" value="beta-beta-alpha zinc fingers"/>
    <property type="match status" value="1"/>
</dbReference>
<dbReference type="PANTHER" id="PTHR24406">
    <property type="entry name" value="TRANSCRIPTIONAL REPRESSOR CTCFL-RELATED"/>
    <property type="match status" value="1"/>
</dbReference>
<name>A0A914W825_9BILA</name>
<reference evidence="11" key="1">
    <citation type="submission" date="2022-11" db="UniProtKB">
        <authorList>
            <consortium name="WormBaseParasite"/>
        </authorList>
    </citation>
    <scope>IDENTIFICATION</scope>
</reference>
<dbReference type="Proteomes" id="UP000887566">
    <property type="component" value="Unplaced"/>
</dbReference>
<keyword evidence="3" id="KW-0677">Repeat</keyword>
<dbReference type="Gene3D" id="3.30.160.60">
    <property type="entry name" value="Classic Zinc Finger"/>
    <property type="match status" value="1"/>
</dbReference>
<feature type="compositionally biased region" description="Polar residues" evidence="8">
    <location>
        <begin position="172"/>
        <end position="190"/>
    </location>
</feature>
<keyword evidence="5" id="KW-0862">Zinc</keyword>
<protein>
    <submittedName>
        <fullName evidence="11">C2H2-type domain-containing protein</fullName>
    </submittedName>
</protein>
<evidence type="ECO:0000256" key="5">
    <source>
        <dbReference type="ARBA" id="ARBA00022833"/>
    </source>
</evidence>
<dbReference type="InterPro" id="IPR013087">
    <property type="entry name" value="Znf_C2H2_type"/>
</dbReference>
<keyword evidence="4 7" id="KW-0863">Zinc-finger</keyword>
<feature type="region of interest" description="Disordered" evidence="8">
    <location>
        <begin position="249"/>
        <end position="275"/>
    </location>
</feature>
<dbReference type="WBParaSite" id="PSAMB.scaffold341size55839.g4860.t1">
    <property type="protein sequence ID" value="PSAMB.scaffold341size55839.g4860.t1"/>
    <property type="gene ID" value="PSAMB.scaffold341size55839.g4860"/>
</dbReference>
<evidence type="ECO:0000313" key="11">
    <source>
        <dbReference type="WBParaSite" id="PSAMB.scaffold341size55839.g4860.t1"/>
    </source>
</evidence>
<evidence type="ECO:0000256" key="7">
    <source>
        <dbReference type="PROSITE-ProRule" id="PRU00042"/>
    </source>
</evidence>
<dbReference type="GO" id="GO:0005634">
    <property type="term" value="C:nucleus"/>
    <property type="evidence" value="ECO:0007669"/>
    <property type="project" value="UniProtKB-SubCell"/>
</dbReference>
<feature type="region of interest" description="Disordered" evidence="8">
    <location>
        <begin position="337"/>
        <end position="377"/>
    </location>
</feature>
<proteinExistence type="predicted"/>
<dbReference type="PROSITE" id="PS50157">
    <property type="entry name" value="ZINC_FINGER_C2H2_2"/>
    <property type="match status" value="1"/>
</dbReference>
<sequence>MEKENDHIMHDVEEDDKAAIFQQIRLRKQLIICCECEQSFESVSRLESHVTQVHVGWLPFECPYCKTFKPSESEIRTHIRMRHRGYETKFMYSPDDRRRQRVNVLMQRSLSRVPPSANIIGSNSSLVIGAPAPDYEHPPSQMIPSADLDPYSRRSALLLPESRATAPPRTVYAQQNQQMEQQSTLQSPTESRMGFQRPSSPTVPLIILADESDDGGNGKRTSKRRTESASHVAADLSASELCAAIGNGEAGEKRVETSDKARQDDSDIAQSSANRKASLNDVVEKLKQSFAETDLGVQAKAGVCKDVITPTGQVEMELELELERESAVHLQPIALQNQTPSTPQNGQSSMQHPSDLQRNAQNAPQPASTAPSTILSSNDAKAPCAYCERLIGPDDFDAHVRSYHLKGPHSKCGHCDFASDEKKIVERHCSLAHVGLSRKVTPAPTAQQVKEKILRCFGAFAKNADALVMEANSTVRTAVEKKSKTKNSQRSPGTVVCNLCKREIRIKGGGRKTHVYDHLLNDSGISAYKCLKCGFGSVTVAIMTKHRKSCPGSRVKADKDSIQNEYERVFSICWNL</sequence>
<evidence type="ECO:0000259" key="9">
    <source>
        <dbReference type="PROSITE" id="PS50157"/>
    </source>
</evidence>
<feature type="compositionally biased region" description="Basic and acidic residues" evidence="8">
    <location>
        <begin position="250"/>
        <end position="265"/>
    </location>
</feature>
<accession>A0A914W825</accession>
<keyword evidence="6" id="KW-0539">Nucleus</keyword>
<keyword evidence="2" id="KW-0479">Metal-binding</keyword>
<evidence type="ECO:0000256" key="6">
    <source>
        <dbReference type="ARBA" id="ARBA00023242"/>
    </source>
</evidence>
<dbReference type="PROSITE" id="PS00028">
    <property type="entry name" value="ZINC_FINGER_C2H2_1"/>
    <property type="match status" value="1"/>
</dbReference>
<evidence type="ECO:0000256" key="3">
    <source>
        <dbReference type="ARBA" id="ARBA00022737"/>
    </source>
</evidence>
<evidence type="ECO:0000313" key="10">
    <source>
        <dbReference type="Proteomes" id="UP000887566"/>
    </source>
</evidence>
<keyword evidence="10" id="KW-1185">Reference proteome</keyword>
<dbReference type="AlphaFoldDB" id="A0A914W825"/>
<organism evidence="10 11">
    <name type="scientific">Plectus sambesii</name>
    <dbReference type="NCBI Taxonomy" id="2011161"/>
    <lineage>
        <taxon>Eukaryota</taxon>
        <taxon>Metazoa</taxon>
        <taxon>Ecdysozoa</taxon>
        <taxon>Nematoda</taxon>
        <taxon>Chromadorea</taxon>
        <taxon>Plectida</taxon>
        <taxon>Plectina</taxon>
        <taxon>Plectoidea</taxon>
        <taxon>Plectidae</taxon>
        <taxon>Plectus</taxon>
    </lineage>
</organism>
<dbReference type="GO" id="GO:0008270">
    <property type="term" value="F:zinc ion binding"/>
    <property type="evidence" value="ECO:0007669"/>
    <property type="project" value="UniProtKB-KW"/>
</dbReference>
<evidence type="ECO:0000256" key="4">
    <source>
        <dbReference type="ARBA" id="ARBA00022771"/>
    </source>
</evidence>
<evidence type="ECO:0000256" key="1">
    <source>
        <dbReference type="ARBA" id="ARBA00004123"/>
    </source>
</evidence>
<comment type="subcellular location">
    <subcellularLocation>
        <location evidence="1">Nucleus</location>
    </subcellularLocation>
</comment>